<organism evidence="1 2">
    <name type="scientific">Sorangium cellulosum</name>
    <name type="common">Polyangium cellulosum</name>
    <dbReference type="NCBI Taxonomy" id="56"/>
    <lineage>
        <taxon>Bacteria</taxon>
        <taxon>Pseudomonadati</taxon>
        <taxon>Myxococcota</taxon>
        <taxon>Polyangia</taxon>
        <taxon>Polyangiales</taxon>
        <taxon>Polyangiaceae</taxon>
        <taxon>Sorangium</taxon>
    </lineage>
</organism>
<dbReference type="EMBL" id="JEMC01002261">
    <property type="protein sequence ID" value="KYF89275.1"/>
    <property type="molecule type" value="Genomic_DNA"/>
</dbReference>
<proteinExistence type="predicted"/>
<accession>A0A150S5V2</accession>
<name>A0A150S5V2_SORCE</name>
<reference evidence="1 2" key="1">
    <citation type="submission" date="2014-02" db="EMBL/GenBank/DDBJ databases">
        <title>The small core and large imbalanced accessory genome model reveals a collaborative survival strategy of Sorangium cellulosum strains in nature.</title>
        <authorList>
            <person name="Han K."/>
            <person name="Peng R."/>
            <person name="Blom J."/>
            <person name="Li Y.-Z."/>
        </authorList>
    </citation>
    <scope>NUCLEOTIDE SEQUENCE [LARGE SCALE GENOMIC DNA]</scope>
    <source>
        <strain evidence="1 2">So0149</strain>
    </source>
</reference>
<protein>
    <recommendedName>
        <fullName evidence="3">HK97 gp10 family phage protein</fullName>
    </recommendedName>
</protein>
<comment type="caution">
    <text evidence="1">The sequence shown here is derived from an EMBL/GenBank/DDBJ whole genome shotgun (WGS) entry which is preliminary data.</text>
</comment>
<gene>
    <name evidence="1" type="ORF">BE18_22850</name>
</gene>
<dbReference type="AlphaFoldDB" id="A0A150S5V2"/>
<evidence type="ECO:0008006" key="3">
    <source>
        <dbReference type="Google" id="ProtNLM"/>
    </source>
</evidence>
<dbReference type="Proteomes" id="UP000075515">
    <property type="component" value="Unassembled WGS sequence"/>
</dbReference>
<dbReference type="InterPro" id="IPR010064">
    <property type="entry name" value="HK97-gp10_tail"/>
</dbReference>
<evidence type="ECO:0000313" key="2">
    <source>
        <dbReference type="Proteomes" id="UP000075515"/>
    </source>
</evidence>
<dbReference type="Pfam" id="PF04883">
    <property type="entry name" value="HK97-gp10_like"/>
    <property type="match status" value="1"/>
</dbReference>
<evidence type="ECO:0000313" key="1">
    <source>
        <dbReference type="EMBL" id="KYF89275.1"/>
    </source>
</evidence>
<sequence>MSDPFEELITEIDRAVEAGLDKAAERGAGFAGLETKGELARSIQAKRTGEFEREISTDKHYAGFVENGRPGFRMKSKVLHFFVNGKEVFAKSVGPAKARPFMAPAAKFLETEGPAILEQELRQVLR</sequence>